<dbReference type="AlphaFoldDB" id="A0A5K7YZ79"/>
<gene>
    <name evidence="1" type="ORF">DSCW_21230</name>
</gene>
<organism evidence="1 2">
    <name type="scientific">Desulfosarcina widdelii</name>
    <dbReference type="NCBI Taxonomy" id="947919"/>
    <lineage>
        <taxon>Bacteria</taxon>
        <taxon>Pseudomonadati</taxon>
        <taxon>Thermodesulfobacteriota</taxon>
        <taxon>Desulfobacteria</taxon>
        <taxon>Desulfobacterales</taxon>
        <taxon>Desulfosarcinaceae</taxon>
        <taxon>Desulfosarcina</taxon>
    </lineage>
</organism>
<dbReference type="Proteomes" id="UP000427769">
    <property type="component" value="Chromosome"/>
</dbReference>
<accession>A0A5K7YZ79</accession>
<evidence type="ECO:0000313" key="2">
    <source>
        <dbReference type="Proteomes" id="UP000427769"/>
    </source>
</evidence>
<evidence type="ECO:0000313" key="1">
    <source>
        <dbReference type="EMBL" id="BBO74706.1"/>
    </source>
</evidence>
<reference evidence="1 2" key="1">
    <citation type="submission" date="2019-11" db="EMBL/GenBank/DDBJ databases">
        <title>Comparative genomics of hydrocarbon-degrading Desulfosarcina strains.</title>
        <authorList>
            <person name="Watanabe M."/>
            <person name="Kojima H."/>
            <person name="Fukui M."/>
        </authorList>
    </citation>
    <scope>NUCLEOTIDE SEQUENCE [LARGE SCALE GENOMIC DNA]</scope>
    <source>
        <strain evidence="1 2">PP31</strain>
    </source>
</reference>
<dbReference type="EMBL" id="AP021875">
    <property type="protein sequence ID" value="BBO74706.1"/>
    <property type="molecule type" value="Genomic_DNA"/>
</dbReference>
<sequence length="70" mass="7312">MAAAAGVASKGCRLAQAVSHSPQPVHRAGSNKITGGRRGGFVFRECGRKSAIVIVVSDLFCLSSIRIPLF</sequence>
<name>A0A5K7YZ79_9BACT</name>
<proteinExistence type="predicted"/>
<protein>
    <submittedName>
        <fullName evidence="1">Uncharacterized protein</fullName>
    </submittedName>
</protein>
<keyword evidence="2" id="KW-1185">Reference proteome</keyword>
<dbReference type="KEGG" id="dwd:DSCW_21230"/>